<dbReference type="SUPFAM" id="SSF49599">
    <property type="entry name" value="TRAF domain-like"/>
    <property type="match status" value="1"/>
</dbReference>
<dbReference type="InterPro" id="IPR011333">
    <property type="entry name" value="SKP1/BTB/POZ_sf"/>
</dbReference>
<dbReference type="SMART" id="SM00225">
    <property type="entry name" value="BTB"/>
    <property type="match status" value="1"/>
</dbReference>
<dbReference type="PROSITE" id="PS50144">
    <property type="entry name" value="MATH"/>
    <property type="match status" value="1"/>
</dbReference>
<dbReference type="Gene3D" id="2.60.210.10">
    <property type="entry name" value="Apoptosis, Tumor Necrosis Factor Receptor Associated Protein 2, Chain A"/>
    <property type="match status" value="1"/>
</dbReference>
<dbReference type="Proteomes" id="UP000499080">
    <property type="component" value="Unassembled WGS sequence"/>
</dbReference>
<dbReference type="Gene3D" id="3.30.710.10">
    <property type="entry name" value="Potassium Channel Kv1.1, Chain A"/>
    <property type="match status" value="1"/>
</dbReference>
<dbReference type="InterPro" id="IPR000210">
    <property type="entry name" value="BTB/POZ_dom"/>
</dbReference>
<dbReference type="InterPro" id="IPR002083">
    <property type="entry name" value="MATH/TRAF_dom"/>
</dbReference>
<dbReference type="CDD" id="cd00121">
    <property type="entry name" value="MATH"/>
    <property type="match status" value="1"/>
</dbReference>
<dbReference type="Pfam" id="PF22486">
    <property type="entry name" value="MATH_2"/>
    <property type="match status" value="1"/>
</dbReference>
<evidence type="ECO:0000313" key="3">
    <source>
        <dbReference type="EMBL" id="GBN01123.1"/>
    </source>
</evidence>
<protein>
    <submittedName>
        <fullName evidence="3">Speckle-type POZ protein</fullName>
    </submittedName>
</protein>
<gene>
    <name evidence="3" type="primary">spop_70</name>
    <name evidence="3" type="ORF">AVEN_189190_1</name>
</gene>
<feature type="domain" description="MATH" evidence="2">
    <location>
        <begin position="10"/>
        <end position="136"/>
    </location>
</feature>
<feature type="domain" description="BTB" evidence="1">
    <location>
        <begin position="337"/>
        <end position="401"/>
    </location>
</feature>
<dbReference type="OrthoDB" id="6359816at2759"/>
<dbReference type="InterPro" id="IPR008974">
    <property type="entry name" value="TRAF-like"/>
</dbReference>
<dbReference type="GO" id="GO:0030163">
    <property type="term" value="P:protein catabolic process"/>
    <property type="evidence" value="ECO:0007669"/>
    <property type="project" value="UniProtKB-ARBA"/>
</dbReference>
<dbReference type="CDD" id="cd18186">
    <property type="entry name" value="BTB_POZ_ZBTB_KLHL-like"/>
    <property type="match status" value="1"/>
</dbReference>
<evidence type="ECO:0000313" key="4">
    <source>
        <dbReference type="Proteomes" id="UP000499080"/>
    </source>
</evidence>
<name>A0A4Y2KI98_ARAVE</name>
<dbReference type="PANTHER" id="PTHR24413">
    <property type="entry name" value="SPECKLE-TYPE POZ PROTEIN"/>
    <property type="match status" value="1"/>
</dbReference>
<comment type="caution">
    <text evidence="3">The sequence shown here is derived from an EMBL/GenBank/DDBJ whole genome shotgun (WGS) entry which is preliminary data.</text>
</comment>
<dbReference type="Gene3D" id="1.25.40.420">
    <property type="match status" value="1"/>
</dbReference>
<dbReference type="SUPFAM" id="SSF54695">
    <property type="entry name" value="POZ domain"/>
    <property type="match status" value="1"/>
</dbReference>
<dbReference type="Pfam" id="PF00651">
    <property type="entry name" value="BTB"/>
    <property type="match status" value="1"/>
</dbReference>
<organism evidence="3 4">
    <name type="scientific">Araneus ventricosus</name>
    <name type="common">Orbweaver spider</name>
    <name type="synonym">Epeira ventricosa</name>
    <dbReference type="NCBI Taxonomy" id="182803"/>
    <lineage>
        <taxon>Eukaryota</taxon>
        <taxon>Metazoa</taxon>
        <taxon>Ecdysozoa</taxon>
        <taxon>Arthropoda</taxon>
        <taxon>Chelicerata</taxon>
        <taxon>Arachnida</taxon>
        <taxon>Araneae</taxon>
        <taxon>Araneomorphae</taxon>
        <taxon>Entelegynae</taxon>
        <taxon>Araneoidea</taxon>
        <taxon>Araneidae</taxon>
        <taxon>Araneus</taxon>
    </lineage>
</organism>
<evidence type="ECO:0000259" key="1">
    <source>
        <dbReference type="PROSITE" id="PS50097"/>
    </source>
</evidence>
<evidence type="ECO:0000259" key="2">
    <source>
        <dbReference type="PROSITE" id="PS50144"/>
    </source>
</evidence>
<dbReference type="AlphaFoldDB" id="A0A4Y2KI98"/>
<sequence>MAGKENEGKCFLFIWKLENISYSLADEIIESPSFVVDAMDKTKWKLELYPRGERSADIGVYLYRRKDLSDVAIVEVIYELAFIGKDGSVLVSTKIEHTFPRCQGFGEDSFVNREEVYDTKRLVFLPQDTLTVRCKMWKKGEEMLQDVRCTARSRIGIRRRTFFWNLENFSTLEPERKCNYLIRSIENDEPILNVDLFVTATANCDEIIRFELSLQNEVIGYSTLRLSLLDASGNRVNSSQHEFWFTGYPKCTEFSFFLTRKELLGNKSLYLPNDILSLQWEWAFSEGVVSKEIEEVQFGCTCPRSKICDAHKLNNKKTPLNALIDNLKSLYDEHFLSDIKLKTKTSEFQAHKLILSASSSVFKSMFLRDMIEKDSDCVNIEDLSDDTVGRMLLYIYTTRLEDLTWQRASDLYVAADKYAILRLKNECSSFLKENLSPSNACEALLLSELHGDHYLKSAVQDYIVKQGKQITKSDEWEVLKERNAKLAAETLALLFE</sequence>
<accession>A0A4Y2KI98</accession>
<dbReference type="EMBL" id="BGPR01004585">
    <property type="protein sequence ID" value="GBN01123.1"/>
    <property type="molecule type" value="Genomic_DNA"/>
</dbReference>
<keyword evidence="4" id="KW-1185">Reference proteome</keyword>
<reference evidence="3 4" key="1">
    <citation type="journal article" date="2019" name="Sci. Rep.">
        <title>Orb-weaving spider Araneus ventricosus genome elucidates the spidroin gene catalogue.</title>
        <authorList>
            <person name="Kono N."/>
            <person name="Nakamura H."/>
            <person name="Ohtoshi R."/>
            <person name="Moran D.A.P."/>
            <person name="Shinohara A."/>
            <person name="Yoshida Y."/>
            <person name="Fujiwara M."/>
            <person name="Mori M."/>
            <person name="Tomita M."/>
            <person name="Arakawa K."/>
        </authorList>
    </citation>
    <scope>NUCLEOTIDE SEQUENCE [LARGE SCALE GENOMIC DNA]</scope>
</reference>
<dbReference type="PROSITE" id="PS50097">
    <property type="entry name" value="BTB"/>
    <property type="match status" value="1"/>
</dbReference>
<proteinExistence type="predicted"/>